<dbReference type="Gene3D" id="3.30.110.10">
    <property type="entry name" value="Translation initiation factor 3 (IF-3), C-terminal domain"/>
    <property type="match status" value="1"/>
</dbReference>
<comment type="subcellular location">
    <subcellularLocation>
        <location evidence="4">Cytoplasm</location>
    </subcellularLocation>
</comment>
<dbReference type="InterPro" id="IPR036787">
    <property type="entry name" value="T_IF-3_N_sf"/>
</dbReference>
<evidence type="ECO:0000256" key="5">
    <source>
        <dbReference type="NCBIfam" id="TIGR00168"/>
    </source>
</evidence>
<dbReference type="InterPro" id="IPR019814">
    <property type="entry name" value="Translation_initiation_fac_3_N"/>
</dbReference>
<dbReference type="Gene3D" id="3.10.20.80">
    <property type="entry name" value="Translation initiation factor 3 (IF-3), N-terminal domain"/>
    <property type="match status" value="1"/>
</dbReference>
<evidence type="ECO:0000259" key="7">
    <source>
        <dbReference type="Pfam" id="PF05198"/>
    </source>
</evidence>
<dbReference type="PANTHER" id="PTHR10938">
    <property type="entry name" value="TRANSLATION INITIATION FACTOR IF-3"/>
    <property type="match status" value="1"/>
</dbReference>
<sequence length="189" mass="21398">MKTGLFNWRLNNQIRAPEVRVIGADGKQLGILKTNEALSKAHEAGLDLVEIAPNAKPPVTKIVELGKFRYQEEKRLQKLKKKAKSSELKEVRFSPFIANHDYQTRLDKVREFLDESNKVKIVVVFMGKQMGSTNFGYTLLKRIKGDLGNRIAIDMEPKFFGRHLAMVISPIKKGKVINDANDSNNANAY</sequence>
<keyword evidence="4" id="KW-0963">Cytoplasm</keyword>
<dbReference type="GO" id="GO:0043022">
    <property type="term" value="F:ribosome binding"/>
    <property type="evidence" value="ECO:0007669"/>
    <property type="project" value="TreeGrafter"/>
</dbReference>
<dbReference type="SUPFAM" id="SSF54364">
    <property type="entry name" value="Translation initiation factor IF3, N-terminal domain"/>
    <property type="match status" value="1"/>
</dbReference>
<dbReference type="PANTHER" id="PTHR10938:SF0">
    <property type="entry name" value="TRANSLATION INITIATION FACTOR IF-3, MITOCHONDRIAL"/>
    <property type="match status" value="1"/>
</dbReference>
<dbReference type="PATRIC" id="fig|1618551.3.peg.216"/>
<dbReference type="InterPro" id="IPR036788">
    <property type="entry name" value="T_IF-3_C_sf"/>
</dbReference>
<evidence type="ECO:0000259" key="6">
    <source>
        <dbReference type="Pfam" id="PF00707"/>
    </source>
</evidence>
<dbReference type="Proteomes" id="UP000034690">
    <property type="component" value="Unassembled WGS sequence"/>
</dbReference>
<dbReference type="GO" id="GO:0005829">
    <property type="term" value="C:cytosol"/>
    <property type="evidence" value="ECO:0007669"/>
    <property type="project" value="TreeGrafter"/>
</dbReference>
<protein>
    <recommendedName>
        <fullName evidence="4 5">Translation initiation factor IF-3</fullName>
    </recommendedName>
</protein>
<dbReference type="InterPro" id="IPR001288">
    <property type="entry name" value="Translation_initiation_fac_3"/>
</dbReference>
<reference evidence="8 9" key="1">
    <citation type="journal article" date="2015" name="Nature">
        <title>rRNA introns, odd ribosomes, and small enigmatic genomes across a large radiation of phyla.</title>
        <authorList>
            <person name="Brown C.T."/>
            <person name="Hug L.A."/>
            <person name="Thomas B.C."/>
            <person name="Sharon I."/>
            <person name="Castelle C.J."/>
            <person name="Singh A."/>
            <person name="Wilkins M.J."/>
            <person name="Williams K.H."/>
            <person name="Banfield J.F."/>
        </authorList>
    </citation>
    <scope>NUCLEOTIDE SEQUENCE [LARGE SCALE GENOMIC DNA]</scope>
</reference>
<evidence type="ECO:0000313" key="8">
    <source>
        <dbReference type="EMBL" id="KKR14223.1"/>
    </source>
</evidence>
<name>A0A0G0NFG0_9BACT</name>
<dbReference type="GO" id="GO:0003743">
    <property type="term" value="F:translation initiation factor activity"/>
    <property type="evidence" value="ECO:0007669"/>
    <property type="project" value="UniProtKB-UniRule"/>
</dbReference>
<dbReference type="AlphaFoldDB" id="A0A0G0NFG0"/>
<dbReference type="GO" id="GO:0016020">
    <property type="term" value="C:membrane"/>
    <property type="evidence" value="ECO:0007669"/>
    <property type="project" value="TreeGrafter"/>
</dbReference>
<evidence type="ECO:0000256" key="2">
    <source>
        <dbReference type="ARBA" id="ARBA00022540"/>
    </source>
</evidence>
<evidence type="ECO:0000313" key="9">
    <source>
        <dbReference type="Proteomes" id="UP000034690"/>
    </source>
</evidence>
<evidence type="ECO:0000256" key="4">
    <source>
        <dbReference type="HAMAP-Rule" id="MF_00080"/>
    </source>
</evidence>
<organism evidence="8 9">
    <name type="scientific">Candidatus Woesebacteria bacterium GW2011_GWA1_39_21b</name>
    <dbReference type="NCBI Taxonomy" id="1618551"/>
    <lineage>
        <taxon>Bacteria</taxon>
        <taxon>Candidatus Woeseibacteriota</taxon>
    </lineage>
</organism>
<dbReference type="Pfam" id="PF05198">
    <property type="entry name" value="IF3_N"/>
    <property type="match status" value="1"/>
</dbReference>
<dbReference type="GO" id="GO:0032790">
    <property type="term" value="P:ribosome disassembly"/>
    <property type="evidence" value="ECO:0007669"/>
    <property type="project" value="TreeGrafter"/>
</dbReference>
<dbReference type="NCBIfam" id="TIGR00168">
    <property type="entry name" value="infC"/>
    <property type="match status" value="1"/>
</dbReference>
<comment type="similarity">
    <text evidence="1 4">Belongs to the IF-3 family.</text>
</comment>
<keyword evidence="3 4" id="KW-0648">Protein biosynthesis</keyword>
<dbReference type="SUPFAM" id="SSF55200">
    <property type="entry name" value="Translation initiation factor IF3, C-terminal domain"/>
    <property type="match status" value="1"/>
</dbReference>
<proteinExistence type="inferred from homology"/>
<dbReference type="FunFam" id="3.10.20.80:FF:000001">
    <property type="entry name" value="Translation initiation factor IF-3"/>
    <property type="match status" value="1"/>
</dbReference>
<gene>
    <name evidence="4" type="primary">infC</name>
    <name evidence="8" type="ORF">UT40_C0004G0046</name>
</gene>
<dbReference type="EMBL" id="LBWQ01000004">
    <property type="protein sequence ID" value="KKR14223.1"/>
    <property type="molecule type" value="Genomic_DNA"/>
</dbReference>
<feature type="domain" description="Translation initiation factor 3 N-terminal" evidence="7">
    <location>
        <begin position="11"/>
        <end position="77"/>
    </location>
</feature>
<keyword evidence="2 4" id="KW-0396">Initiation factor</keyword>
<evidence type="ECO:0000256" key="3">
    <source>
        <dbReference type="ARBA" id="ARBA00022917"/>
    </source>
</evidence>
<comment type="function">
    <text evidence="4">IF-3 binds to the 30S ribosomal subunit and shifts the equilibrium between 70S ribosomes and their 50S and 30S subunits in favor of the free subunits, thus enhancing the availability of 30S subunits on which protein synthesis initiation begins.</text>
</comment>
<comment type="caution">
    <text evidence="8">The sequence shown here is derived from an EMBL/GenBank/DDBJ whole genome shotgun (WGS) entry which is preliminary data.</text>
</comment>
<accession>A0A0G0NFG0</accession>
<dbReference type="InterPro" id="IPR019815">
    <property type="entry name" value="Translation_initiation_fac_3_C"/>
</dbReference>
<feature type="domain" description="Translation initiation factor 3 C-terminal" evidence="6">
    <location>
        <begin position="87"/>
        <end position="170"/>
    </location>
</feature>
<dbReference type="Pfam" id="PF00707">
    <property type="entry name" value="IF3_C"/>
    <property type="match status" value="1"/>
</dbReference>
<evidence type="ECO:0000256" key="1">
    <source>
        <dbReference type="ARBA" id="ARBA00005439"/>
    </source>
</evidence>
<comment type="subunit">
    <text evidence="4">Monomer.</text>
</comment>
<dbReference type="HAMAP" id="MF_00080">
    <property type="entry name" value="IF_3"/>
    <property type="match status" value="1"/>
</dbReference>